<comment type="caution">
    <text evidence="4">The sequence shown here is derived from an EMBL/GenBank/DDBJ whole genome shotgun (WGS) entry which is preliminary data.</text>
</comment>
<sequence>MLIKVDFSGSDRRDPEIVPKKEEDKDRYFGTMGSHMISFIDLAMINSLYNCAEMCKTLRRIVKMEDFDIHATAASASVPEVMVDHYATN</sequence>
<dbReference type="EMBL" id="JARK01001708">
    <property type="protein sequence ID" value="EYB81872.1"/>
    <property type="molecule type" value="Genomic_DNA"/>
</dbReference>
<feature type="domain" description="Peptidase M12A" evidence="3">
    <location>
        <begin position="1"/>
        <end position="52"/>
    </location>
</feature>
<reference evidence="5" key="1">
    <citation type="journal article" date="2015" name="Nat. Genet.">
        <title>The genome and transcriptome of the zoonotic hookworm Ancylostoma ceylanicum identify infection-specific gene families.</title>
        <authorList>
            <person name="Schwarz E.M."/>
            <person name="Hu Y."/>
            <person name="Antoshechkin I."/>
            <person name="Miller M.M."/>
            <person name="Sternberg P.W."/>
            <person name="Aroian R.V."/>
        </authorList>
    </citation>
    <scope>NUCLEOTIDE SEQUENCE</scope>
    <source>
        <strain evidence="5">HY135</strain>
    </source>
</reference>
<organism evidence="4 5">
    <name type="scientific">Ancylostoma ceylanicum</name>
    <dbReference type="NCBI Taxonomy" id="53326"/>
    <lineage>
        <taxon>Eukaryota</taxon>
        <taxon>Metazoa</taxon>
        <taxon>Ecdysozoa</taxon>
        <taxon>Nematoda</taxon>
        <taxon>Chromadorea</taxon>
        <taxon>Rhabditida</taxon>
        <taxon>Rhabditina</taxon>
        <taxon>Rhabditomorpha</taxon>
        <taxon>Strongyloidea</taxon>
        <taxon>Ancylostomatidae</taxon>
        <taxon>Ancylostomatinae</taxon>
        <taxon>Ancylostoma</taxon>
    </lineage>
</organism>
<feature type="compositionally biased region" description="Basic and acidic residues" evidence="2">
    <location>
        <begin position="9"/>
        <end position="21"/>
    </location>
</feature>
<feature type="region of interest" description="Disordered" evidence="2">
    <location>
        <begin position="1"/>
        <end position="21"/>
    </location>
</feature>
<evidence type="ECO:0000313" key="4">
    <source>
        <dbReference type="EMBL" id="EYB81872.1"/>
    </source>
</evidence>
<accession>A0A016RUR7</accession>
<protein>
    <recommendedName>
        <fullName evidence="3">Peptidase M12A domain-containing protein</fullName>
    </recommendedName>
</protein>
<dbReference type="InterPro" id="IPR001506">
    <property type="entry name" value="Peptidase_M12A"/>
</dbReference>
<gene>
    <name evidence="4" type="primary">Acey_s0372.g150</name>
    <name evidence="4" type="ORF">Y032_0372g150</name>
</gene>
<evidence type="ECO:0000259" key="3">
    <source>
        <dbReference type="PROSITE" id="PS51864"/>
    </source>
</evidence>
<proteinExistence type="predicted"/>
<dbReference type="OrthoDB" id="5854362at2759"/>
<evidence type="ECO:0000256" key="1">
    <source>
        <dbReference type="PROSITE-ProRule" id="PRU01211"/>
    </source>
</evidence>
<evidence type="ECO:0000256" key="2">
    <source>
        <dbReference type="SAM" id="MobiDB-lite"/>
    </source>
</evidence>
<dbReference type="Proteomes" id="UP000024635">
    <property type="component" value="Unassembled WGS sequence"/>
</dbReference>
<dbReference type="AlphaFoldDB" id="A0A016RUR7"/>
<dbReference type="GO" id="GO:0004222">
    <property type="term" value="F:metalloendopeptidase activity"/>
    <property type="evidence" value="ECO:0007669"/>
    <property type="project" value="InterPro"/>
</dbReference>
<name>A0A016RUR7_9BILA</name>
<comment type="caution">
    <text evidence="1">Lacks conserved residue(s) required for the propagation of feature annotation.</text>
</comment>
<keyword evidence="5" id="KW-1185">Reference proteome</keyword>
<dbReference type="PROSITE" id="PS51864">
    <property type="entry name" value="ASTACIN"/>
    <property type="match status" value="1"/>
</dbReference>
<dbReference type="GO" id="GO:0006508">
    <property type="term" value="P:proteolysis"/>
    <property type="evidence" value="ECO:0007669"/>
    <property type="project" value="InterPro"/>
</dbReference>
<evidence type="ECO:0000313" key="5">
    <source>
        <dbReference type="Proteomes" id="UP000024635"/>
    </source>
</evidence>